<dbReference type="Pfam" id="PF09742">
    <property type="entry name" value="Dymeclin"/>
    <property type="match status" value="1"/>
</dbReference>
<dbReference type="InterPro" id="IPR019142">
    <property type="entry name" value="Dymeclin"/>
</dbReference>
<evidence type="ECO:0000256" key="5">
    <source>
        <dbReference type="SAM" id="Phobius"/>
    </source>
</evidence>
<evidence type="ECO:0000256" key="2">
    <source>
        <dbReference type="ARBA" id="ARBA00015736"/>
    </source>
</evidence>
<accession>A0AAD5R922</accession>
<keyword evidence="3" id="KW-0519">Myristate</keyword>
<dbReference type="PANTHER" id="PTHR12895">
    <property type="entry name" value="DYMECLIN"/>
    <property type="match status" value="1"/>
</dbReference>
<keyword evidence="4" id="KW-0449">Lipoprotein</keyword>
<evidence type="ECO:0000256" key="4">
    <source>
        <dbReference type="ARBA" id="ARBA00023288"/>
    </source>
</evidence>
<evidence type="ECO:0000256" key="1">
    <source>
        <dbReference type="ARBA" id="ARBA00010603"/>
    </source>
</evidence>
<dbReference type="Proteomes" id="UP001196413">
    <property type="component" value="Unassembled WGS sequence"/>
</dbReference>
<feature type="transmembrane region" description="Helical" evidence="5">
    <location>
        <begin position="6"/>
        <end position="29"/>
    </location>
</feature>
<evidence type="ECO:0000256" key="3">
    <source>
        <dbReference type="ARBA" id="ARBA00022707"/>
    </source>
</evidence>
<sequence length="209" mass="22869">MATHPIDSFMISLLTTISAVLGCGVLPAGQGSERSVALRTLGRSIVTGLTTLPVAMVYSGAPTIRAQVLGIAFSEGGAQAFLALTVIFIPSEDDFFFKIIHKTHDDITALKEGIRTLLEIINSALCANLCNNPHLIYTLLYHHCLFESYQHHPMLQDPLKNIMLVISHFSSKVVHVKAGDGGAMMKVIEKEAVVLPTDRLTKFPELRFR</sequence>
<dbReference type="GO" id="GO:0007030">
    <property type="term" value="P:Golgi organization"/>
    <property type="evidence" value="ECO:0007669"/>
    <property type="project" value="TreeGrafter"/>
</dbReference>
<dbReference type="PANTHER" id="PTHR12895:SF9">
    <property type="entry name" value="DYMECLIN"/>
    <property type="match status" value="1"/>
</dbReference>
<keyword evidence="5" id="KW-0472">Membrane</keyword>
<organism evidence="6 7">
    <name type="scientific">Parelaphostrongylus tenuis</name>
    <name type="common">Meningeal worm</name>
    <dbReference type="NCBI Taxonomy" id="148309"/>
    <lineage>
        <taxon>Eukaryota</taxon>
        <taxon>Metazoa</taxon>
        <taxon>Ecdysozoa</taxon>
        <taxon>Nematoda</taxon>
        <taxon>Chromadorea</taxon>
        <taxon>Rhabditida</taxon>
        <taxon>Rhabditina</taxon>
        <taxon>Rhabditomorpha</taxon>
        <taxon>Strongyloidea</taxon>
        <taxon>Metastrongylidae</taxon>
        <taxon>Parelaphostrongylus</taxon>
    </lineage>
</organism>
<name>A0AAD5R922_PARTN</name>
<evidence type="ECO:0000313" key="6">
    <source>
        <dbReference type="EMBL" id="KAJ1372088.1"/>
    </source>
</evidence>
<dbReference type="EMBL" id="JAHQIW010007091">
    <property type="protein sequence ID" value="KAJ1372088.1"/>
    <property type="molecule type" value="Genomic_DNA"/>
</dbReference>
<keyword evidence="5" id="KW-1133">Transmembrane helix</keyword>
<evidence type="ECO:0000313" key="7">
    <source>
        <dbReference type="Proteomes" id="UP001196413"/>
    </source>
</evidence>
<comment type="caution">
    <text evidence="6">The sequence shown here is derived from an EMBL/GenBank/DDBJ whole genome shotgun (WGS) entry which is preliminary data.</text>
</comment>
<dbReference type="AlphaFoldDB" id="A0AAD5R922"/>
<feature type="transmembrane region" description="Helical" evidence="5">
    <location>
        <begin position="67"/>
        <end position="89"/>
    </location>
</feature>
<keyword evidence="5" id="KW-0812">Transmembrane</keyword>
<feature type="transmembrane region" description="Helical" evidence="5">
    <location>
        <begin position="41"/>
        <end position="61"/>
    </location>
</feature>
<gene>
    <name evidence="6" type="ORF">KIN20_034148</name>
</gene>
<proteinExistence type="inferred from homology"/>
<protein>
    <recommendedName>
        <fullName evidence="2">Dymeclin</fullName>
    </recommendedName>
</protein>
<keyword evidence="7" id="KW-1185">Reference proteome</keyword>
<reference evidence="6" key="1">
    <citation type="submission" date="2021-06" db="EMBL/GenBank/DDBJ databases">
        <title>Parelaphostrongylus tenuis whole genome reference sequence.</title>
        <authorList>
            <person name="Garwood T.J."/>
            <person name="Larsen P.A."/>
            <person name="Fountain-Jones N.M."/>
            <person name="Garbe J.R."/>
            <person name="Macchietto M.G."/>
            <person name="Kania S.A."/>
            <person name="Gerhold R.W."/>
            <person name="Richards J.E."/>
            <person name="Wolf T.M."/>
        </authorList>
    </citation>
    <scope>NUCLEOTIDE SEQUENCE</scope>
    <source>
        <strain evidence="6">MNPRO001-30</strain>
        <tissue evidence="6">Meninges</tissue>
    </source>
</reference>
<dbReference type="GO" id="GO:0005794">
    <property type="term" value="C:Golgi apparatus"/>
    <property type="evidence" value="ECO:0007669"/>
    <property type="project" value="TreeGrafter"/>
</dbReference>
<comment type="similarity">
    <text evidence="1">Belongs to the dymeclin family.</text>
</comment>